<evidence type="ECO:0000313" key="2">
    <source>
        <dbReference type="Proteomes" id="UP001207654"/>
    </source>
</evidence>
<sequence>MRRTRRERGLARGREKDQLLVKLLKADAPYEELKRALLELEKRWLREAKTEVERQ</sequence>
<evidence type="ECO:0000313" key="1">
    <source>
        <dbReference type="EMBL" id="MCY1079364.1"/>
    </source>
</evidence>
<keyword evidence="2" id="KW-1185">Reference proteome</keyword>
<organism evidence="1 2">
    <name type="scientific">Archangium lansingense</name>
    <dbReference type="NCBI Taxonomy" id="2995310"/>
    <lineage>
        <taxon>Bacteria</taxon>
        <taxon>Pseudomonadati</taxon>
        <taxon>Myxococcota</taxon>
        <taxon>Myxococcia</taxon>
        <taxon>Myxococcales</taxon>
        <taxon>Cystobacterineae</taxon>
        <taxon>Archangiaceae</taxon>
        <taxon>Archangium</taxon>
    </lineage>
</organism>
<reference evidence="1 2" key="1">
    <citation type="submission" date="2022-11" db="EMBL/GenBank/DDBJ databases">
        <title>Minimal conservation of predation-associated metabolite biosynthetic gene clusters underscores biosynthetic potential of Myxococcota including descriptions for ten novel species: Archangium lansinium sp. nov., Myxococcus landrumus sp. nov., Nannocystis bai.</title>
        <authorList>
            <person name="Ahearne A."/>
            <person name="Stevens C."/>
            <person name="Phillips K."/>
        </authorList>
    </citation>
    <scope>NUCLEOTIDE SEQUENCE [LARGE SCALE GENOMIC DNA]</scope>
    <source>
        <strain evidence="1 2">MIWBW</strain>
    </source>
</reference>
<protein>
    <submittedName>
        <fullName evidence="1">Uncharacterized protein</fullName>
    </submittedName>
</protein>
<proteinExistence type="predicted"/>
<name>A0ABT4ACG4_9BACT</name>
<dbReference type="Proteomes" id="UP001207654">
    <property type="component" value="Unassembled WGS sequence"/>
</dbReference>
<comment type="caution">
    <text evidence="1">The sequence shown here is derived from an EMBL/GenBank/DDBJ whole genome shotgun (WGS) entry which is preliminary data.</text>
</comment>
<accession>A0ABT4ACG4</accession>
<dbReference type="RefSeq" id="WP_267538090.1">
    <property type="nucleotide sequence ID" value="NZ_JAPNKA010000001.1"/>
</dbReference>
<gene>
    <name evidence="1" type="ORF">OV287_33385</name>
</gene>
<dbReference type="EMBL" id="JAPNKA010000001">
    <property type="protein sequence ID" value="MCY1079364.1"/>
    <property type="molecule type" value="Genomic_DNA"/>
</dbReference>